<feature type="domain" description="Heme-copper oxidase subunit III family profile" evidence="8">
    <location>
        <begin position="1"/>
        <end position="191"/>
    </location>
</feature>
<reference evidence="9" key="1">
    <citation type="submission" date="2022-09" db="EMBL/GenBank/DDBJ databases">
        <title>Comparative genomics and taxonomic characterization of three novel marine species of genus Reichenbachiella exhibiting antioxidant and polysaccharide degradation activities.</title>
        <authorList>
            <person name="Muhammad N."/>
            <person name="Lee Y.-J."/>
            <person name="Ko J."/>
            <person name="Kim S.-G."/>
        </authorList>
    </citation>
    <scope>NUCLEOTIDE SEQUENCE</scope>
    <source>
        <strain evidence="9">BKB1-1</strain>
    </source>
</reference>
<evidence type="ECO:0000256" key="1">
    <source>
        <dbReference type="ARBA" id="ARBA00004141"/>
    </source>
</evidence>
<dbReference type="InterPro" id="IPR013833">
    <property type="entry name" value="Cyt_c_oxidase_su3_a-hlx"/>
</dbReference>
<feature type="transmembrane region" description="Helical" evidence="7">
    <location>
        <begin position="54"/>
        <end position="77"/>
    </location>
</feature>
<dbReference type="PANTHER" id="PTHR11403">
    <property type="entry name" value="CYTOCHROME C OXIDASE SUBUNIT III"/>
    <property type="match status" value="1"/>
</dbReference>
<feature type="transmembrane region" description="Helical" evidence="7">
    <location>
        <begin position="89"/>
        <end position="107"/>
    </location>
</feature>
<evidence type="ECO:0000313" key="9">
    <source>
        <dbReference type="EMBL" id="UXP32880.1"/>
    </source>
</evidence>
<evidence type="ECO:0000256" key="7">
    <source>
        <dbReference type="SAM" id="Phobius"/>
    </source>
</evidence>
<evidence type="ECO:0000256" key="5">
    <source>
        <dbReference type="ARBA" id="ARBA00023136"/>
    </source>
</evidence>
<comment type="subcellular location">
    <subcellularLocation>
        <location evidence="6">Cell membrane</location>
        <topology evidence="6">Multi-pass membrane protein</topology>
    </subcellularLocation>
    <subcellularLocation>
        <location evidence="1">Membrane</location>
        <topology evidence="1">Multi-pass membrane protein</topology>
    </subcellularLocation>
</comment>
<dbReference type="Proteomes" id="UP001065174">
    <property type="component" value="Chromosome"/>
</dbReference>
<name>A0ABY6CXB3_9BACT</name>
<dbReference type="Pfam" id="PF00510">
    <property type="entry name" value="COX3"/>
    <property type="match status" value="1"/>
</dbReference>
<evidence type="ECO:0000256" key="3">
    <source>
        <dbReference type="ARBA" id="ARBA00022692"/>
    </source>
</evidence>
<feature type="transmembrane region" description="Helical" evidence="7">
    <location>
        <begin position="127"/>
        <end position="151"/>
    </location>
</feature>
<dbReference type="InterPro" id="IPR000298">
    <property type="entry name" value="Cyt_c_oxidase-like_su3"/>
</dbReference>
<organism evidence="9 10">
    <name type="scientific">Reichenbachiella agarivorans</name>
    <dbReference type="NCBI Taxonomy" id="2979464"/>
    <lineage>
        <taxon>Bacteria</taxon>
        <taxon>Pseudomonadati</taxon>
        <taxon>Bacteroidota</taxon>
        <taxon>Cytophagia</taxon>
        <taxon>Cytophagales</taxon>
        <taxon>Reichenbachiellaceae</taxon>
        <taxon>Reichenbachiella</taxon>
    </lineage>
</organism>
<dbReference type="PROSITE" id="PS50253">
    <property type="entry name" value="COX3"/>
    <property type="match status" value="1"/>
</dbReference>
<proteinExistence type="inferred from homology"/>
<keyword evidence="5 7" id="KW-0472">Membrane</keyword>
<evidence type="ECO:0000256" key="4">
    <source>
        <dbReference type="ARBA" id="ARBA00022989"/>
    </source>
</evidence>
<dbReference type="PANTHER" id="PTHR11403:SF10">
    <property type="entry name" value="CYTOCHROME C OXIDASE"/>
    <property type="match status" value="1"/>
</dbReference>
<feature type="transmembrane region" description="Helical" evidence="7">
    <location>
        <begin position="20"/>
        <end position="42"/>
    </location>
</feature>
<comment type="similarity">
    <text evidence="2 6">Belongs to the cytochrome c oxidase subunit 3 family.</text>
</comment>
<keyword evidence="4 7" id="KW-1133">Transmembrane helix</keyword>
<evidence type="ECO:0000313" key="10">
    <source>
        <dbReference type="Proteomes" id="UP001065174"/>
    </source>
</evidence>
<gene>
    <name evidence="9" type="ORF">N6H18_02775</name>
</gene>
<evidence type="ECO:0000259" key="8">
    <source>
        <dbReference type="PROSITE" id="PS50253"/>
    </source>
</evidence>
<dbReference type="InterPro" id="IPR024791">
    <property type="entry name" value="Cyt_c/ubiquinol_Oxase_su3"/>
</dbReference>
<feature type="transmembrane region" description="Helical" evidence="7">
    <location>
        <begin position="172"/>
        <end position="189"/>
    </location>
</feature>
<protein>
    <submittedName>
        <fullName evidence="9">Cytochrome c oxidase subunit 3</fullName>
    </submittedName>
</protein>
<keyword evidence="10" id="KW-1185">Reference proteome</keyword>
<accession>A0ABY6CXB3</accession>
<sequence length="191" mass="21559">MELAVKGNTGSSFRMHPQKFALWLFIVSVVMLFAALTSAYVVKQSSGVWLDFELPFMFDITTGIVILSSVFMHMAYLSGKRNEIKKLRIFLFLTVLTGLGFLTGQLIAWQELVAEGVFFVGNPAGSFVYVLSGVHGFHLVTGVIFLLIVAFSAFKYKVHSKSMVQMEMCATYWHFLGGLWLYLYLFLTLNH</sequence>
<dbReference type="InterPro" id="IPR035973">
    <property type="entry name" value="Cyt_c_oxidase_su3-like_sf"/>
</dbReference>
<evidence type="ECO:0000256" key="6">
    <source>
        <dbReference type="RuleBase" id="RU003376"/>
    </source>
</evidence>
<dbReference type="SUPFAM" id="SSF81452">
    <property type="entry name" value="Cytochrome c oxidase subunit III-like"/>
    <property type="match status" value="1"/>
</dbReference>
<dbReference type="Gene3D" id="1.20.120.80">
    <property type="entry name" value="Cytochrome c oxidase, subunit III, four-helix bundle"/>
    <property type="match status" value="1"/>
</dbReference>
<dbReference type="EMBL" id="CP106679">
    <property type="protein sequence ID" value="UXP32880.1"/>
    <property type="molecule type" value="Genomic_DNA"/>
</dbReference>
<keyword evidence="3 6" id="KW-0812">Transmembrane</keyword>
<evidence type="ECO:0000256" key="2">
    <source>
        <dbReference type="ARBA" id="ARBA00010581"/>
    </source>
</evidence>